<evidence type="ECO:0000256" key="3">
    <source>
        <dbReference type="ARBA" id="ARBA00022691"/>
    </source>
</evidence>
<reference evidence="8 9" key="1">
    <citation type="submission" date="2014-06" db="EMBL/GenBank/DDBJ databases">
        <title>Helicobacter pullorum isolates in fresh chicken meat - phenotypic and genotypic features.</title>
        <authorList>
            <person name="Borges V."/>
            <person name="Santos A."/>
            <person name="Correia C.B."/>
            <person name="Saraiva M."/>
            <person name="Menard A."/>
            <person name="Vieira L."/>
            <person name="Sampaio D.A."/>
            <person name="Gomes J.P."/>
            <person name="Oleastro M."/>
        </authorList>
    </citation>
    <scope>NUCLEOTIDE SEQUENCE [LARGE SCALE GENOMIC DNA]</scope>
    <source>
        <strain evidence="8 9">229334/12</strain>
    </source>
</reference>
<dbReference type="SUPFAM" id="SSF102114">
    <property type="entry name" value="Radical SAM enzymes"/>
    <property type="match status" value="1"/>
</dbReference>
<evidence type="ECO:0000313" key="8">
    <source>
        <dbReference type="EMBL" id="KPH55274.1"/>
    </source>
</evidence>
<dbReference type="InterPro" id="IPR023885">
    <property type="entry name" value="4Fe4S-binding_SPASM_dom"/>
</dbReference>
<dbReference type="Proteomes" id="UP000037997">
    <property type="component" value="Unassembled WGS sequence"/>
</dbReference>
<keyword evidence="4" id="KW-0479">Metal-binding</keyword>
<evidence type="ECO:0000256" key="4">
    <source>
        <dbReference type="ARBA" id="ARBA00022723"/>
    </source>
</evidence>
<dbReference type="Pfam" id="PF13186">
    <property type="entry name" value="SPASM"/>
    <property type="match status" value="1"/>
</dbReference>
<dbReference type="GO" id="GO:0003824">
    <property type="term" value="F:catalytic activity"/>
    <property type="evidence" value="ECO:0007669"/>
    <property type="project" value="InterPro"/>
</dbReference>
<accession>A0A0N1MQJ6</accession>
<keyword evidence="5" id="KW-0408">Iron</keyword>
<keyword evidence="3" id="KW-0949">S-adenosyl-L-methionine</keyword>
<dbReference type="GO" id="GO:0046872">
    <property type="term" value="F:metal ion binding"/>
    <property type="evidence" value="ECO:0007669"/>
    <property type="project" value="UniProtKB-KW"/>
</dbReference>
<dbReference type="PANTHER" id="PTHR11228:SF35">
    <property type="entry name" value="MOLYBDENUM COFACTOR BIOSYNTHESIS PROTEIN A-RELATED"/>
    <property type="match status" value="1"/>
</dbReference>
<dbReference type="PANTHER" id="PTHR11228">
    <property type="entry name" value="RADICAL SAM DOMAIN PROTEIN"/>
    <property type="match status" value="1"/>
</dbReference>
<dbReference type="InterPro" id="IPR007197">
    <property type="entry name" value="rSAM"/>
</dbReference>
<dbReference type="InterPro" id="IPR058240">
    <property type="entry name" value="rSAM_sf"/>
</dbReference>
<dbReference type="AlphaFoldDB" id="A0A0N1MQJ6"/>
<dbReference type="PROSITE" id="PS51918">
    <property type="entry name" value="RADICAL_SAM"/>
    <property type="match status" value="1"/>
</dbReference>
<dbReference type="InterPro" id="IPR013785">
    <property type="entry name" value="Aldolase_TIM"/>
</dbReference>
<dbReference type="PATRIC" id="fig|35818.11.peg.1863"/>
<dbReference type="SFLD" id="SFLDG01387">
    <property type="entry name" value="BtrN-like_SPASM_domain_contain"/>
    <property type="match status" value="1"/>
</dbReference>
<evidence type="ECO:0000256" key="6">
    <source>
        <dbReference type="ARBA" id="ARBA00023014"/>
    </source>
</evidence>
<dbReference type="CDD" id="cd01335">
    <property type="entry name" value="Radical_SAM"/>
    <property type="match status" value="1"/>
</dbReference>
<evidence type="ECO:0000256" key="1">
    <source>
        <dbReference type="ARBA" id="ARBA00001966"/>
    </source>
</evidence>
<proteinExistence type="predicted"/>
<comment type="caution">
    <text evidence="8">The sequence shown here is derived from an EMBL/GenBank/DDBJ whole genome shotgun (WGS) entry which is preliminary data.</text>
</comment>
<dbReference type="RefSeq" id="WP_054198326.1">
    <property type="nucleotide sequence ID" value="NZ_JNOC01000049.1"/>
</dbReference>
<organism evidence="8 9">
    <name type="scientific">Helicobacter pullorum</name>
    <dbReference type="NCBI Taxonomy" id="35818"/>
    <lineage>
        <taxon>Bacteria</taxon>
        <taxon>Pseudomonadati</taxon>
        <taxon>Campylobacterota</taxon>
        <taxon>Epsilonproteobacteria</taxon>
        <taxon>Campylobacterales</taxon>
        <taxon>Helicobacteraceae</taxon>
        <taxon>Helicobacter</taxon>
    </lineage>
</organism>
<evidence type="ECO:0000313" key="9">
    <source>
        <dbReference type="Proteomes" id="UP000037997"/>
    </source>
</evidence>
<sequence>MSFNYPLLEKRDKDFAREFYQIAKESNTNLYYYPKPNHYMEVDDFALFSLKSNLTPENLKIESLYRKDLIPRDLRGKLHTLLRKDKGIEEKYIQKKFFYESRKLFNLSWQWNEFQVSQEQLEYDLIDRVQEWYAGPIMVNLATTNICNLSCIMCSLHSEEAKSKEQATDYFAKKKLLETDKVYEVLDFVGKYSINAGVGFIASGEPLLDNRLIDFIAYAKSKKIPIISVCTNGTLIEQKGEELFKAGLNRMTISIDGATQETYRKIRGTDLEKVERGVRKCVEYARAINANGGDIEMQLNCVLVNEEVIHEEKLYLEKWKEYRDIIKNIYFTDLVISDTKGRRNKRDACFNKTYEACSYPWLGFQVDVYGNVSVCCTMQDSSLREKLISIGNVYNQKVYDIWNSEAMRELRKENLRQQYSKFEICKKCVERYRAYVDDEGYLNNLVTQAK</sequence>
<dbReference type="GO" id="GO:0051536">
    <property type="term" value="F:iron-sulfur cluster binding"/>
    <property type="evidence" value="ECO:0007669"/>
    <property type="project" value="UniProtKB-KW"/>
</dbReference>
<name>A0A0N1MQJ6_9HELI</name>
<dbReference type="Pfam" id="PF04055">
    <property type="entry name" value="Radical_SAM"/>
    <property type="match status" value="1"/>
</dbReference>
<dbReference type="CDD" id="cd21109">
    <property type="entry name" value="SPASM"/>
    <property type="match status" value="1"/>
</dbReference>
<dbReference type="EMBL" id="JNOC01000049">
    <property type="protein sequence ID" value="KPH55274.1"/>
    <property type="molecule type" value="Genomic_DNA"/>
</dbReference>
<evidence type="ECO:0000256" key="2">
    <source>
        <dbReference type="ARBA" id="ARBA00022485"/>
    </source>
</evidence>
<dbReference type="InterPro" id="IPR034391">
    <property type="entry name" value="AdoMet-like_SPASM_containing"/>
</dbReference>
<dbReference type="SFLD" id="SFLDG01067">
    <property type="entry name" value="SPASM/twitch_domain_containing"/>
    <property type="match status" value="1"/>
</dbReference>
<keyword evidence="2" id="KW-0004">4Fe-4S</keyword>
<dbReference type="Gene3D" id="3.20.20.70">
    <property type="entry name" value="Aldolase class I"/>
    <property type="match status" value="1"/>
</dbReference>
<gene>
    <name evidence="8" type="ORF">HPU229334_09425</name>
</gene>
<evidence type="ECO:0000259" key="7">
    <source>
        <dbReference type="PROSITE" id="PS51918"/>
    </source>
</evidence>
<keyword evidence="6" id="KW-0411">Iron-sulfur</keyword>
<dbReference type="SFLD" id="SFLDS00029">
    <property type="entry name" value="Radical_SAM"/>
    <property type="match status" value="1"/>
</dbReference>
<protein>
    <recommendedName>
        <fullName evidence="7">Radical SAM core domain-containing protein</fullName>
    </recommendedName>
</protein>
<comment type="cofactor">
    <cofactor evidence="1">
        <name>[4Fe-4S] cluster</name>
        <dbReference type="ChEBI" id="CHEBI:49883"/>
    </cofactor>
</comment>
<evidence type="ECO:0000256" key="5">
    <source>
        <dbReference type="ARBA" id="ARBA00023004"/>
    </source>
</evidence>
<dbReference type="InterPro" id="IPR050377">
    <property type="entry name" value="Radical_SAM_PqqE_MftC-like"/>
</dbReference>
<feature type="domain" description="Radical SAM core" evidence="7">
    <location>
        <begin position="133"/>
        <end position="347"/>
    </location>
</feature>